<sequence length="163" mass="18105">MSGNTLVATVHAFQTVLAKPDNHDHLSPKLKQQIALIYMEYAAALHKEVDQFIQIVNGDESLKKYAATILEKAKGDINKALDLYYNDNTGISNETKHKLFNSHKTMDAESSSSICSVDRNYELSESNGYDIKPNIGCTALTKEEVSINYISLPPDIYSPIDHG</sequence>
<dbReference type="EMBL" id="KV007799">
    <property type="protein sequence ID" value="KZV30838.1"/>
    <property type="molecule type" value="Genomic_DNA"/>
</dbReference>
<evidence type="ECO:0000313" key="2">
    <source>
        <dbReference type="Proteomes" id="UP000250235"/>
    </source>
</evidence>
<evidence type="ECO:0000313" key="1">
    <source>
        <dbReference type="EMBL" id="KZV30838.1"/>
    </source>
</evidence>
<organism evidence="1 2">
    <name type="scientific">Dorcoceras hygrometricum</name>
    <dbReference type="NCBI Taxonomy" id="472368"/>
    <lineage>
        <taxon>Eukaryota</taxon>
        <taxon>Viridiplantae</taxon>
        <taxon>Streptophyta</taxon>
        <taxon>Embryophyta</taxon>
        <taxon>Tracheophyta</taxon>
        <taxon>Spermatophyta</taxon>
        <taxon>Magnoliopsida</taxon>
        <taxon>eudicotyledons</taxon>
        <taxon>Gunneridae</taxon>
        <taxon>Pentapetalae</taxon>
        <taxon>asterids</taxon>
        <taxon>lamiids</taxon>
        <taxon>Lamiales</taxon>
        <taxon>Gesneriaceae</taxon>
        <taxon>Didymocarpoideae</taxon>
        <taxon>Trichosporeae</taxon>
        <taxon>Loxocarpinae</taxon>
        <taxon>Dorcoceras</taxon>
    </lineage>
</organism>
<gene>
    <name evidence="1" type="ORF">F511_36968</name>
</gene>
<proteinExistence type="predicted"/>
<protein>
    <submittedName>
        <fullName evidence="1">DNA ligase 6</fullName>
    </submittedName>
</protein>
<dbReference type="Proteomes" id="UP000250235">
    <property type="component" value="Unassembled WGS sequence"/>
</dbReference>
<accession>A0A2Z7BFD1</accession>
<name>A0A2Z7BFD1_9LAMI</name>
<dbReference type="AlphaFoldDB" id="A0A2Z7BFD1"/>
<keyword evidence="1" id="KW-0436">Ligase</keyword>
<keyword evidence="2" id="KW-1185">Reference proteome</keyword>
<reference evidence="1 2" key="1">
    <citation type="journal article" date="2015" name="Proc. Natl. Acad. Sci. U.S.A.">
        <title>The resurrection genome of Boea hygrometrica: A blueprint for survival of dehydration.</title>
        <authorList>
            <person name="Xiao L."/>
            <person name="Yang G."/>
            <person name="Zhang L."/>
            <person name="Yang X."/>
            <person name="Zhao S."/>
            <person name="Ji Z."/>
            <person name="Zhou Q."/>
            <person name="Hu M."/>
            <person name="Wang Y."/>
            <person name="Chen M."/>
            <person name="Xu Y."/>
            <person name="Jin H."/>
            <person name="Xiao X."/>
            <person name="Hu G."/>
            <person name="Bao F."/>
            <person name="Hu Y."/>
            <person name="Wan P."/>
            <person name="Li L."/>
            <person name="Deng X."/>
            <person name="Kuang T."/>
            <person name="Xiang C."/>
            <person name="Zhu J.K."/>
            <person name="Oliver M.J."/>
            <person name="He Y."/>
        </authorList>
    </citation>
    <scope>NUCLEOTIDE SEQUENCE [LARGE SCALE GENOMIC DNA]</scope>
    <source>
        <strain evidence="2">cv. XS01</strain>
    </source>
</reference>
<dbReference type="Pfam" id="PF14555">
    <property type="entry name" value="UBA_4"/>
    <property type="match status" value="1"/>
</dbReference>
<dbReference type="GO" id="GO:0016874">
    <property type="term" value="F:ligase activity"/>
    <property type="evidence" value="ECO:0007669"/>
    <property type="project" value="UniProtKB-KW"/>
</dbReference>